<dbReference type="PANTHER" id="PTHR35446">
    <property type="entry name" value="SI:CH211-175M2.5"/>
    <property type="match status" value="1"/>
</dbReference>
<protein>
    <submittedName>
        <fullName evidence="2">Carboxymuconolactone decarboxylase family protein</fullName>
    </submittedName>
</protein>
<feature type="domain" description="Carboxymuconolactone decarboxylase-like" evidence="1">
    <location>
        <begin position="48"/>
        <end position="102"/>
    </location>
</feature>
<evidence type="ECO:0000313" key="3">
    <source>
        <dbReference type="Proteomes" id="UP000630805"/>
    </source>
</evidence>
<proteinExistence type="predicted"/>
<evidence type="ECO:0000313" key="2">
    <source>
        <dbReference type="EMBL" id="NVO58602.1"/>
    </source>
</evidence>
<dbReference type="EMBL" id="JABXWT010000035">
    <property type="protein sequence ID" value="NVO58602.1"/>
    <property type="molecule type" value="Genomic_DNA"/>
</dbReference>
<sequence>MSRISPLSADTLPDEARVVFDEMKRYGPFGNLVGAMAHRPVILKHLFGMLLDLRNEAAVPRRALELALVTVSKLNECIYCVSHHAPMLEVSGLSAEGIARLPDVEDHPELDEVDKMVVRYAQAVTTRANRMKDAEVTNLRAHFTDAQIVELTWRIALCGAFNRFNDSLQLTLEDGVEEYPSPT</sequence>
<organism evidence="2 3">
    <name type="scientific">Ruegeria haliotis</name>
    <dbReference type="NCBI Taxonomy" id="2747601"/>
    <lineage>
        <taxon>Bacteria</taxon>
        <taxon>Pseudomonadati</taxon>
        <taxon>Pseudomonadota</taxon>
        <taxon>Alphaproteobacteria</taxon>
        <taxon>Rhodobacterales</taxon>
        <taxon>Roseobacteraceae</taxon>
        <taxon>Ruegeria</taxon>
    </lineage>
</organism>
<dbReference type="InterPro" id="IPR003779">
    <property type="entry name" value="CMD-like"/>
</dbReference>
<dbReference type="Gene3D" id="1.20.1290.10">
    <property type="entry name" value="AhpD-like"/>
    <property type="match status" value="1"/>
</dbReference>
<dbReference type="RefSeq" id="WP_176867643.1">
    <property type="nucleotide sequence ID" value="NZ_JABXWT010000035.1"/>
</dbReference>
<dbReference type="PANTHER" id="PTHR35446:SF2">
    <property type="entry name" value="CARBOXYMUCONOLACTONE DECARBOXYLASE-LIKE DOMAIN-CONTAINING PROTEIN"/>
    <property type="match status" value="1"/>
</dbReference>
<dbReference type="Pfam" id="PF02627">
    <property type="entry name" value="CMD"/>
    <property type="match status" value="1"/>
</dbReference>
<dbReference type="SUPFAM" id="SSF69118">
    <property type="entry name" value="AhpD-like"/>
    <property type="match status" value="1"/>
</dbReference>
<reference evidence="2 3" key="1">
    <citation type="submission" date="2020-06" db="EMBL/GenBank/DDBJ databases">
        <authorList>
            <person name="Cao W.R."/>
        </authorList>
    </citation>
    <scope>NUCLEOTIDE SEQUENCE [LARGE SCALE GENOMIC DNA]</scope>
    <source>
        <strain evidence="2 3">B1Z28</strain>
    </source>
</reference>
<dbReference type="Proteomes" id="UP000630805">
    <property type="component" value="Unassembled WGS sequence"/>
</dbReference>
<gene>
    <name evidence="2" type="ORF">HW561_22750</name>
</gene>
<dbReference type="InterPro" id="IPR029032">
    <property type="entry name" value="AhpD-like"/>
</dbReference>
<name>A0ABX2PWK5_9RHOB</name>
<comment type="caution">
    <text evidence="2">The sequence shown here is derived from an EMBL/GenBank/DDBJ whole genome shotgun (WGS) entry which is preliminary data.</text>
</comment>
<evidence type="ECO:0000259" key="1">
    <source>
        <dbReference type="Pfam" id="PF02627"/>
    </source>
</evidence>
<accession>A0ABX2PWK5</accession>
<keyword evidence="3" id="KW-1185">Reference proteome</keyword>